<sequence>MPQFFGKYRGKVTANKDPLFLGRVQVSVPAIFGEGRQSWAMPCTPYAGKDIGFFAIPPLDTNVWVEFEGGDPDYPIWTGCFWGENELPQNARVDDPVKVQVFRTAGITFTLSNLGNNKGLTVEVEKPIVDRKLKMVFNAEGIEINNQDETTIKLAANMIEIKNRDSSTITVNQNDIQLKESSIEIKLTNNSIDLTCSPATVKLTTSSGIELNNSPANAKITASGVELSSTPANVKVLPGTIELSNGAANVKLSPVSVNVNNGALEVI</sequence>
<dbReference type="SUPFAM" id="SSF69255">
    <property type="entry name" value="gp5 N-terminal domain-like"/>
    <property type="match status" value="1"/>
</dbReference>
<dbReference type="Gene3D" id="2.40.50.230">
    <property type="entry name" value="Gp5 N-terminal domain"/>
    <property type="match status" value="1"/>
</dbReference>
<name>A0A166J319_NODSP</name>
<feature type="domain" description="Gp5/Type VI secretion system Vgr protein OB-fold" evidence="1">
    <location>
        <begin position="8"/>
        <end position="82"/>
    </location>
</feature>
<gene>
    <name evidence="2" type="ORF">A2T98_14215</name>
</gene>
<evidence type="ECO:0000313" key="3">
    <source>
        <dbReference type="Proteomes" id="UP000076555"/>
    </source>
</evidence>
<dbReference type="InterPro" id="IPR037026">
    <property type="entry name" value="Vgr_OB-fold_dom_sf"/>
</dbReference>
<protein>
    <recommendedName>
        <fullName evidence="1">Gp5/Type VI secretion system Vgr protein OB-fold domain-containing protein</fullName>
    </recommendedName>
</protein>
<dbReference type="RefSeq" id="WP_063873330.1">
    <property type="nucleotide sequence ID" value="NZ_CAWMRI010000193.1"/>
</dbReference>
<dbReference type="EMBL" id="LWAJ01000193">
    <property type="protein sequence ID" value="KZL49166.1"/>
    <property type="molecule type" value="Genomic_DNA"/>
</dbReference>
<reference evidence="2 3" key="1">
    <citation type="submission" date="2016-04" db="EMBL/GenBank/DDBJ databases">
        <title>Draft Genome Assembly of the Bloom-forming Cyanobacterium Nodularia spumigena Strain CENA596 in Shrimp Production Ponds.</title>
        <authorList>
            <person name="Popin R.V."/>
            <person name="Rigonato J."/>
            <person name="Abreu V.A."/>
            <person name="Andreote A.P."/>
            <person name="Silveira S.B."/>
            <person name="Odebrecht C."/>
            <person name="Fiore M.F."/>
        </authorList>
    </citation>
    <scope>NUCLEOTIDE SEQUENCE [LARGE SCALE GENOMIC DNA]</scope>
    <source>
        <strain evidence="2 3">CENA596</strain>
    </source>
</reference>
<evidence type="ECO:0000259" key="1">
    <source>
        <dbReference type="Pfam" id="PF04717"/>
    </source>
</evidence>
<proteinExistence type="predicted"/>
<evidence type="ECO:0000313" key="2">
    <source>
        <dbReference type="EMBL" id="KZL49166.1"/>
    </source>
</evidence>
<comment type="caution">
    <text evidence="2">The sequence shown here is derived from an EMBL/GenBank/DDBJ whole genome shotgun (WGS) entry which is preliminary data.</text>
</comment>
<dbReference type="Pfam" id="PF04717">
    <property type="entry name" value="Phage_base_V"/>
    <property type="match status" value="1"/>
</dbReference>
<dbReference type="AlphaFoldDB" id="A0A166J319"/>
<accession>A0A166J319</accession>
<dbReference type="InterPro" id="IPR006531">
    <property type="entry name" value="Gp5/Vgr_OB"/>
</dbReference>
<organism evidence="2 3">
    <name type="scientific">Nodularia spumigena CENA596</name>
    <dbReference type="NCBI Taxonomy" id="1819295"/>
    <lineage>
        <taxon>Bacteria</taxon>
        <taxon>Bacillati</taxon>
        <taxon>Cyanobacteriota</taxon>
        <taxon>Cyanophyceae</taxon>
        <taxon>Nostocales</taxon>
        <taxon>Nodulariaceae</taxon>
        <taxon>Nodularia</taxon>
    </lineage>
</organism>
<dbReference type="OrthoDB" id="9762420at2"/>
<dbReference type="Proteomes" id="UP000076555">
    <property type="component" value="Unassembled WGS sequence"/>
</dbReference>